<protein>
    <recommendedName>
        <fullName evidence="4">Lipoprotein</fullName>
    </recommendedName>
</protein>
<dbReference type="Pfam" id="PF11769">
    <property type="entry name" value="DUF3313"/>
    <property type="match status" value="1"/>
</dbReference>
<feature type="signal peptide" evidence="1">
    <location>
        <begin position="1"/>
        <end position="22"/>
    </location>
</feature>
<proteinExistence type="predicted"/>
<reference evidence="2 3" key="1">
    <citation type="submission" date="2014-03" db="EMBL/GenBank/DDBJ databases">
        <title>Draft Genome Sequences of Four Burkholderia Strains.</title>
        <authorList>
            <person name="Liu X.Y."/>
            <person name="Li C.X."/>
            <person name="Xu J.H."/>
        </authorList>
    </citation>
    <scope>NUCLEOTIDE SEQUENCE [LARGE SCALE GENOMIC DNA]</scope>
    <source>
        <strain evidence="2 3">DSM 50014</strain>
    </source>
</reference>
<gene>
    <name evidence="2" type="ORF">BG61_39360</name>
</gene>
<dbReference type="PROSITE" id="PS51257">
    <property type="entry name" value="PROKAR_LIPOPROTEIN"/>
    <property type="match status" value="1"/>
</dbReference>
<accession>A0A069PFC8</accession>
<feature type="chain" id="PRO_5007372207" description="Lipoprotein" evidence="1">
    <location>
        <begin position="23"/>
        <end position="226"/>
    </location>
</feature>
<evidence type="ECO:0000313" key="2">
    <source>
        <dbReference type="EMBL" id="KDR38539.1"/>
    </source>
</evidence>
<dbReference type="EMBL" id="JFHC01000085">
    <property type="protein sequence ID" value="KDR38539.1"/>
    <property type="molecule type" value="Genomic_DNA"/>
</dbReference>
<evidence type="ECO:0008006" key="4">
    <source>
        <dbReference type="Google" id="ProtNLM"/>
    </source>
</evidence>
<dbReference type="STRING" id="60547.GCA_000751215_00004"/>
<comment type="caution">
    <text evidence="2">The sequence shown here is derived from an EMBL/GenBank/DDBJ whole genome shotgun (WGS) entry which is preliminary data.</text>
</comment>
<keyword evidence="1" id="KW-0732">Signal</keyword>
<keyword evidence="3" id="KW-1185">Reference proteome</keyword>
<evidence type="ECO:0000313" key="3">
    <source>
        <dbReference type="Proteomes" id="UP000027466"/>
    </source>
</evidence>
<evidence type="ECO:0000256" key="1">
    <source>
        <dbReference type="SAM" id="SignalP"/>
    </source>
</evidence>
<dbReference type="AlphaFoldDB" id="A0A069PFC8"/>
<sequence>MKQSIADKVSVIILAMILGACASSNNVPESSGFLRDYSSLAETKNAEGRTIRAWVSPKLTPANYNAVLLDPLVFYPEPRPNEQVSAETLQQILAYSNDTLKRSLSERFRVVDRAGPGVLRIRGAFTGIASQGEGLKPYQYVPLAFVASMALRTATGMPERAFIVIEVEGTDSVTGELLAQRVRLGTGERLARVAGQQVITLDTVKPLLDELAAGAFPELAKYVKPK</sequence>
<dbReference type="InterPro" id="IPR021747">
    <property type="entry name" value="DUF3313"/>
</dbReference>
<dbReference type="RefSeq" id="WP_035924205.1">
    <property type="nucleotide sequence ID" value="NZ_CADFFX010000052.1"/>
</dbReference>
<dbReference type="Proteomes" id="UP000027466">
    <property type="component" value="Unassembled WGS sequence"/>
</dbReference>
<organism evidence="2 3">
    <name type="scientific">Caballeronia glathei</name>
    <dbReference type="NCBI Taxonomy" id="60547"/>
    <lineage>
        <taxon>Bacteria</taxon>
        <taxon>Pseudomonadati</taxon>
        <taxon>Pseudomonadota</taxon>
        <taxon>Betaproteobacteria</taxon>
        <taxon>Burkholderiales</taxon>
        <taxon>Burkholderiaceae</taxon>
        <taxon>Caballeronia</taxon>
    </lineage>
</organism>
<name>A0A069PFC8_9BURK</name>